<sequence length="235" mass="26607">MAPGRAVCQQPATETRRFCPERSAIVHDRSLQPQATTRQKASEKLEVTVNGLYFKTLPSEVAQIEAIGFTFGWTRVRIPVQSPNEEILTATLFACTLRRDMVAVFRELWGFPNCIDRKQMKLKYPAGSGSIHHFWKNIPVPHVLIGDEEFSLDLMIHPFPTAAFTSDTIKRKFNSQLSRARRVVENAFSILVEKPVEITMKIAESIVKAACLLRNYIRRDAGFTAAEIELTENTV</sequence>
<organism evidence="1 2">
    <name type="scientific">Dryococelus australis</name>
    <dbReference type="NCBI Taxonomy" id="614101"/>
    <lineage>
        <taxon>Eukaryota</taxon>
        <taxon>Metazoa</taxon>
        <taxon>Ecdysozoa</taxon>
        <taxon>Arthropoda</taxon>
        <taxon>Hexapoda</taxon>
        <taxon>Insecta</taxon>
        <taxon>Pterygota</taxon>
        <taxon>Neoptera</taxon>
        <taxon>Polyneoptera</taxon>
        <taxon>Phasmatodea</taxon>
        <taxon>Verophasmatodea</taxon>
        <taxon>Anareolatae</taxon>
        <taxon>Phasmatidae</taxon>
        <taxon>Eurycanthinae</taxon>
        <taxon>Dryococelus</taxon>
    </lineage>
</organism>
<keyword evidence="2" id="KW-1185">Reference proteome</keyword>
<evidence type="ECO:0000313" key="2">
    <source>
        <dbReference type="Proteomes" id="UP001159363"/>
    </source>
</evidence>
<protein>
    <recommendedName>
        <fullName evidence="3">DDE Tnp4 domain-containing protein</fullName>
    </recommendedName>
</protein>
<accession>A0ABQ9G6Z5</accession>
<evidence type="ECO:0000313" key="1">
    <source>
        <dbReference type="EMBL" id="KAJ8867236.1"/>
    </source>
</evidence>
<evidence type="ECO:0008006" key="3">
    <source>
        <dbReference type="Google" id="ProtNLM"/>
    </source>
</evidence>
<dbReference type="EMBL" id="JARBHB010000015">
    <property type="protein sequence ID" value="KAJ8867236.1"/>
    <property type="molecule type" value="Genomic_DNA"/>
</dbReference>
<reference evidence="1 2" key="1">
    <citation type="submission" date="2023-02" db="EMBL/GenBank/DDBJ databases">
        <title>LHISI_Scaffold_Assembly.</title>
        <authorList>
            <person name="Stuart O.P."/>
            <person name="Cleave R."/>
            <person name="Magrath M.J.L."/>
            <person name="Mikheyev A.S."/>
        </authorList>
    </citation>
    <scope>NUCLEOTIDE SEQUENCE [LARGE SCALE GENOMIC DNA]</scope>
    <source>
        <strain evidence="1">Daus_M_001</strain>
        <tissue evidence="1">Leg muscle</tissue>
    </source>
</reference>
<name>A0ABQ9G6Z5_9NEOP</name>
<proteinExistence type="predicted"/>
<dbReference type="Proteomes" id="UP001159363">
    <property type="component" value="Chromosome 14"/>
</dbReference>
<comment type="caution">
    <text evidence="1">The sequence shown here is derived from an EMBL/GenBank/DDBJ whole genome shotgun (WGS) entry which is preliminary data.</text>
</comment>
<gene>
    <name evidence="1" type="ORF">PR048_031035</name>
</gene>